<keyword evidence="3 10" id="KW-0489">Methyltransferase</keyword>
<evidence type="ECO:0000256" key="6">
    <source>
        <dbReference type="ARBA" id="ARBA00022694"/>
    </source>
</evidence>
<dbReference type="GO" id="GO:0005759">
    <property type="term" value="C:mitochondrial matrix"/>
    <property type="evidence" value="ECO:0000318"/>
    <property type="project" value="GO_Central"/>
</dbReference>
<dbReference type="Pfam" id="PF02475">
    <property type="entry name" value="TRM5-TYW2_MTfase"/>
    <property type="match status" value="1"/>
</dbReference>
<name>Q75EW1_EREGS</name>
<evidence type="ECO:0000313" key="12">
    <source>
        <dbReference type="EMBL" id="AAS50333.1"/>
    </source>
</evidence>
<feature type="binding site" evidence="10">
    <location>
        <begin position="293"/>
        <end position="294"/>
    </location>
    <ligand>
        <name>S-adenosyl-L-methionine</name>
        <dbReference type="ChEBI" id="CHEBI:59789"/>
    </ligand>
</feature>
<dbReference type="GO" id="GO:0008175">
    <property type="term" value="F:tRNA methyltransferase activity"/>
    <property type="evidence" value="ECO:0000318"/>
    <property type="project" value="GO_Central"/>
</dbReference>
<evidence type="ECO:0000256" key="7">
    <source>
        <dbReference type="ARBA" id="ARBA00023128"/>
    </source>
</evidence>
<feature type="domain" description="SAM-dependent methyltransferase TRM5/TYW2-type" evidence="11">
    <location>
        <begin position="166"/>
        <end position="478"/>
    </location>
</feature>
<evidence type="ECO:0000256" key="2">
    <source>
        <dbReference type="ARBA" id="ARBA00022490"/>
    </source>
</evidence>
<dbReference type="HAMAP" id="MF_03152">
    <property type="entry name" value="TRM5"/>
    <property type="match status" value="1"/>
</dbReference>
<feature type="binding site" evidence="10">
    <location>
        <position position="375"/>
    </location>
    <ligand>
        <name>S-adenosyl-L-methionine</name>
        <dbReference type="ChEBI" id="CHEBI:59789"/>
    </ligand>
</feature>
<comment type="similarity">
    <text evidence="1">Belongs to the class I-like SAM-binding methyltransferase superfamily. TRM5/TYW2 family.</text>
</comment>
<dbReference type="RefSeq" id="NP_982509.1">
    <property type="nucleotide sequence ID" value="NM_207862.1"/>
</dbReference>
<comment type="similarity">
    <text evidence="10">Belongs to the TRM5 / TYW2 family.</text>
</comment>
<evidence type="ECO:0000256" key="10">
    <source>
        <dbReference type="HAMAP-Rule" id="MF_03152"/>
    </source>
</evidence>
<reference evidence="12 13" key="1">
    <citation type="journal article" date="2004" name="Science">
        <title>The Ashbya gossypii genome as a tool for mapping the ancient Saccharomyces cerevisiae genome.</title>
        <authorList>
            <person name="Dietrich F.S."/>
            <person name="Voegeli S."/>
            <person name="Brachat S."/>
            <person name="Lerch A."/>
            <person name="Gates K."/>
            <person name="Steiner S."/>
            <person name="Mohr C."/>
            <person name="Pohlmann R."/>
            <person name="Luedi P."/>
            <person name="Choi S."/>
            <person name="Wing R.A."/>
            <person name="Flavier A."/>
            <person name="Gaffney T.D."/>
            <person name="Philippsen P."/>
        </authorList>
    </citation>
    <scope>NUCLEOTIDE SEQUENCE [LARGE SCALE GENOMIC DNA]</scope>
    <source>
        <strain evidence="13">ATCC 10895 / CBS 109.51 / FGSC 9923 / NRRL Y-1056</strain>
    </source>
</reference>
<dbReference type="InParanoid" id="Q75EW1"/>
<dbReference type="PROSITE" id="PS51684">
    <property type="entry name" value="SAM_MT_TRM5_TYW2"/>
    <property type="match status" value="1"/>
</dbReference>
<dbReference type="GO" id="GO:0052906">
    <property type="term" value="F:tRNA (guanine(37)-N1)-methyltransferase activity"/>
    <property type="evidence" value="ECO:0007669"/>
    <property type="project" value="UniProtKB-UniRule"/>
</dbReference>
<keyword evidence="13" id="KW-1185">Reference proteome</keyword>
<keyword evidence="4 10" id="KW-0808">Transferase</keyword>
<dbReference type="PANTHER" id="PTHR23245">
    <property type="entry name" value="TRNA METHYLTRANSFERASE"/>
    <property type="match status" value="1"/>
</dbReference>
<dbReference type="eggNOG" id="KOG2078">
    <property type="taxonomic scope" value="Eukaryota"/>
</dbReference>
<evidence type="ECO:0000256" key="8">
    <source>
        <dbReference type="ARBA" id="ARBA00023242"/>
    </source>
</evidence>
<dbReference type="STRING" id="284811.Q75EW1"/>
<keyword evidence="2 10" id="KW-0963">Cytoplasm</keyword>
<evidence type="ECO:0000256" key="1">
    <source>
        <dbReference type="ARBA" id="ARBA00009775"/>
    </source>
</evidence>
<evidence type="ECO:0000256" key="4">
    <source>
        <dbReference type="ARBA" id="ARBA00022679"/>
    </source>
</evidence>
<comment type="subcellular location">
    <subcellularLocation>
        <location evidence="10">Mitochondrion matrix</location>
    </subcellularLocation>
    <subcellularLocation>
        <location evidence="10">Nucleus</location>
    </subcellularLocation>
    <subcellularLocation>
        <location evidence="10">Cytoplasm</location>
    </subcellularLocation>
    <text evidence="10">Predominantly in the mitochondria and in the nucleus.</text>
</comment>
<dbReference type="InterPro" id="IPR056744">
    <property type="entry name" value="TRM5/TYW2-like_N"/>
</dbReference>
<sequence>MQRLVKNFSKMALPARYLPPVHRGITQLDKSVFTRSIPLVVVSFPDPRNISVFSKRFKDEILRVPRVPHVVRLVDSPARVDGLPPLKKQMVANDNHVAKGVLLKDSVHRVEDVKQQLSADAQAFLDECGAAVRDYNYTLDYEFYHADEILRSVLPEEFLDEVPSGFTATGHVAHVNLRTELKPYGSLIGQVILDKNRQIETVVDKVDAIASQFRTFQMNVLAGRPDLVVSQRESNCTFTFDFSKVYWNSRLHTEHERLVRLFEPGQLVADVFAGVGPFAIPAAKKEVLVLANDLNPESFRYLRDNIAANKVDGFVRPKNLDGREFIRSSPALLRDWTAQTGGSVTVAPARRRRGAPPAPPRIVTLPRYFHHYVMNLPDSALSFLNEFAGLYSRHGISEDAAADPAFVLPYIHCHCFEKYSPDEPEPAPADLHARIHRRVLEIMHTSADILPMTALSFHLVRKVAPTKPMFCVTFQLPQSIAFSPLATTT</sequence>
<evidence type="ECO:0000313" key="13">
    <source>
        <dbReference type="Proteomes" id="UP000000591"/>
    </source>
</evidence>
<comment type="catalytic activity">
    <reaction evidence="9 10">
        <text>guanosine(37) in tRNA + S-adenosyl-L-methionine = N(1)-methylguanosine(37) in tRNA + S-adenosyl-L-homocysteine + H(+)</text>
        <dbReference type="Rhea" id="RHEA:36899"/>
        <dbReference type="Rhea" id="RHEA-COMP:10145"/>
        <dbReference type="Rhea" id="RHEA-COMP:10147"/>
        <dbReference type="ChEBI" id="CHEBI:15378"/>
        <dbReference type="ChEBI" id="CHEBI:57856"/>
        <dbReference type="ChEBI" id="CHEBI:59789"/>
        <dbReference type="ChEBI" id="CHEBI:73542"/>
        <dbReference type="ChEBI" id="CHEBI:74269"/>
        <dbReference type="EC" id="2.1.1.228"/>
    </reaction>
</comment>
<dbReference type="InterPro" id="IPR030382">
    <property type="entry name" value="MeTrfase_TRM5/TYW2"/>
</dbReference>
<dbReference type="EMBL" id="AE016814">
    <property type="protein sequence ID" value="AAS50333.1"/>
    <property type="molecule type" value="Genomic_DNA"/>
</dbReference>
<dbReference type="GeneID" id="4618462"/>
<accession>Q75EW1</accession>
<dbReference type="InterPro" id="IPR025792">
    <property type="entry name" value="tRNA_Gua_MeTrfase_euk"/>
</dbReference>
<keyword evidence="5 10" id="KW-0949">S-adenosyl-L-methionine</keyword>
<dbReference type="InterPro" id="IPR056743">
    <property type="entry name" value="TRM5-TYW2-like_MTfase"/>
</dbReference>
<evidence type="ECO:0000256" key="5">
    <source>
        <dbReference type="ARBA" id="ARBA00022691"/>
    </source>
</evidence>
<dbReference type="InterPro" id="IPR029063">
    <property type="entry name" value="SAM-dependent_MTases_sf"/>
</dbReference>
<dbReference type="Pfam" id="PF25133">
    <property type="entry name" value="TYW2_N_2"/>
    <property type="match status" value="1"/>
</dbReference>
<reference evidence="13" key="2">
    <citation type="journal article" date="2013" name="G3 (Bethesda)">
        <title>Genomes of Ashbya fungi isolated from insects reveal four mating-type loci, numerous translocations, lack of transposons, and distinct gene duplications.</title>
        <authorList>
            <person name="Dietrich F.S."/>
            <person name="Voegeli S."/>
            <person name="Kuo S."/>
            <person name="Philippsen P."/>
        </authorList>
    </citation>
    <scope>GENOME REANNOTATION</scope>
    <source>
        <strain evidence="13">ATCC 10895 / CBS 109.51 / FGSC 9923 / NRRL Y-1056</strain>
    </source>
</reference>
<organism evidence="12 13">
    <name type="scientific">Eremothecium gossypii (strain ATCC 10895 / CBS 109.51 / FGSC 9923 / NRRL Y-1056)</name>
    <name type="common">Yeast</name>
    <name type="synonym">Ashbya gossypii</name>
    <dbReference type="NCBI Taxonomy" id="284811"/>
    <lineage>
        <taxon>Eukaryota</taxon>
        <taxon>Fungi</taxon>
        <taxon>Dikarya</taxon>
        <taxon>Ascomycota</taxon>
        <taxon>Saccharomycotina</taxon>
        <taxon>Saccharomycetes</taxon>
        <taxon>Saccharomycetales</taxon>
        <taxon>Saccharomycetaceae</taxon>
        <taxon>Eremothecium</taxon>
    </lineage>
</organism>
<dbReference type="SUPFAM" id="SSF53335">
    <property type="entry name" value="S-adenosyl-L-methionine-dependent methyltransferases"/>
    <property type="match status" value="1"/>
</dbReference>
<comment type="function">
    <text evidence="10">Specifically methylates the N1 position of guanosine-37 in various cytoplasmic and mitochondrial tRNAs. Methylation is not dependent on the nature of the nucleoside 5' of the target nucleoside. This is the first step in the biosynthesis of wybutosine (yW), a modified base adjacent to the anticodon of tRNAs and required for accurate decoding.</text>
</comment>
<keyword evidence="6 10" id="KW-0819">tRNA processing</keyword>
<feature type="binding site" evidence="10">
    <location>
        <begin position="321"/>
        <end position="322"/>
    </location>
    <ligand>
        <name>S-adenosyl-L-methionine</name>
        <dbReference type="ChEBI" id="CHEBI:59789"/>
    </ligand>
</feature>
<dbReference type="GO" id="GO:0005737">
    <property type="term" value="C:cytoplasm"/>
    <property type="evidence" value="ECO:0000318"/>
    <property type="project" value="GO_Central"/>
</dbReference>
<dbReference type="KEGG" id="ago:AGOS_AAL033W"/>
<keyword evidence="8 10" id="KW-0539">Nucleus</keyword>
<keyword evidence="7 10" id="KW-0496">Mitochondrion</keyword>
<dbReference type="EC" id="2.1.1.228" evidence="10"/>
<dbReference type="HOGENOM" id="CLU_022610_2_2_1"/>
<dbReference type="CDD" id="cd02440">
    <property type="entry name" value="AdoMet_MTases"/>
    <property type="match status" value="1"/>
</dbReference>
<feature type="binding site" evidence="10">
    <location>
        <position position="255"/>
    </location>
    <ligand>
        <name>S-adenosyl-L-methionine</name>
        <dbReference type="ChEBI" id="CHEBI:59789"/>
    </ligand>
</feature>
<evidence type="ECO:0000256" key="9">
    <source>
        <dbReference type="ARBA" id="ARBA00047783"/>
    </source>
</evidence>
<comment type="subunit">
    <text evidence="10">Monomer.</text>
</comment>
<dbReference type="Gene3D" id="3.30.300.110">
    <property type="entry name" value="Met-10+ protein-like domains"/>
    <property type="match status" value="1"/>
</dbReference>
<evidence type="ECO:0000259" key="11">
    <source>
        <dbReference type="PROSITE" id="PS51684"/>
    </source>
</evidence>
<proteinExistence type="inferred from homology"/>
<gene>
    <name evidence="10" type="primary">TRM5</name>
    <name evidence="12" type="ORF">AGOS_AAL033W</name>
</gene>
<dbReference type="GO" id="GO:0002939">
    <property type="term" value="P:tRNA N1-guanine methylation"/>
    <property type="evidence" value="ECO:0000318"/>
    <property type="project" value="GO_Central"/>
</dbReference>
<dbReference type="FunFam" id="3.30.300.110:FF:000001">
    <property type="entry name" value="tRNA (guanine(37)-N1)-methyltransferase"/>
    <property type="match status" value="1"/>
</dbReference>
<evidence type="ECO:0000256" key="3">
    <source>
        <dbReference type="ARBA" id="ARBA00022603"/>
    </source>
</evidence>
<protein>
    <recommendedName>
        <fullName evidence="10">tRNA (guanine(37)-N1)-methyltransferase</fullName>
        <ecNumber evidence="10">2.1.1.228</ecNumber>
    </recommendedName>
    <alternativeName>
        <fullName evidence="10">M1G-methyltransferase</fullName>
    </alternativeName>
    <alternativeName>
        <fullName evidence="10">tRNA [GM37] methyltransferase</fullName>
    </alternativeName>
    <alternativeName>
        <fullName evidence="10">tRNA methyltransferase 5</fullName>
    </alternativeName>
</protein>
<dbReference type="GO" id="GO:0070901">
    <property type="term" value="P:mitochondrial tRNA methylation"/>
    <property type="evidence" value="ECO:0000318"/>
    <property type="project" value="GO_Central"/>
</dbReference>
<dbReference type="FunCoup" id="Q75EW1">
    <property type="interactions" value="1169"/>
</dbReference>
<dbReference type="GO" id="GO:0005634">
    <property type="term" value="C:nucleus"/>
    <property type="evidence" value="ECO:0007669"/>
    <property type="project" value="UniProtKB-SubCell"/>
</dbReference>
<dbReference type="OMA" id="VGSHSQF"/>
<dbReference type="Proteomes" id="UP000000591">
    <property type="component" value="Chromosome I"/>
</dbReference>
<dbReference type="Gene3D" id="3.40.50.150">
    <property type="entry name" value="Vaccinia Virus protein VP39"/>
    <property type="match status" value="1"/>
</dbReference>
<dbReference type="PANTHER" id="PTHR23245:SF36">
    <property type="entry name" value="TRNA (GUANINE(37)-N1)-METHYLTRANSFERASE"/>
    <property type="match status" value="1"/>
</dbReference>
<dbReference type="OrthoDB" id="408788at2759"/>
<dbReference type="AlphaFoldDB" id="Q75EW1"/>